<dbReference type="EMBL" id="LGRX02015136">
    <property type="protein sequence ID" value="KAK3263697.1"/>
    <property type="molecule type" value="Genomic_DNA"/>
</dbReference>
<dbReference type="PANTHER" id="PTHR43310:SF2">
    <property type="entry name" value="SLC26A_SULP TRANSPORTER DOMAIN-CONTAINING PROTEIN"/>
    <property type="match status" value="1"/>
</dbReference>
<feature type="transmembrane region" description="Helical" evidence="5">
    <location>
        <begin position="66"/>
        <end position="89"/>
    </location>
</feature>
<dbReference type="InterPro" id="IPR052706">
    <property type="entry name" value="Membrane-Transporter-like"/>
</dbReference>
<dbReference type="Pfam" id="PF00916">
    <property type="entry name" value="Sulfate_transp"/>
    <property type="match status" value="1"/>
</dbReference>
<dbReference type="InterPro" id="IPR011547">
    <property type="entry name" value="SLC26A/SulP_dom"/>
</dbReference>
<evidence type="ECO:0000256" key="2">
    <source>
        <dbReference type="ARBA" id="ARBA00022692"/>
    </source>
</evidence>
<dbReference type="PANTHER" id="PTHR43310">
    <property type="entry name" value="SULFATE TRANSPORTER YBAR-RELATED"/>
    <property type="match status" value="1"/>
</dbReference>
<comment type="caution">
    <text evidence="7">The sequence shown here is derived from an EMBL/GenBank/DDBJ whole genome shotgun (WGS) entry which is preliminary data.</text>
</comment>
<sequence length="324" mass="34932">MATSIATALTPHLHPRGDGDAFAAPRATATTRSSHWIHTEGHHHSYNHEAGVLSDGSAGELVSASAVVSTTLVTCALSTATIGLVLILIGHFKLARFVQYLPAPVIDGYLAFIGMYCLESSIVMMADIELGVAKFRGWHQLGEPRVLLLAAPGLSASALLFMVQRRYGQRHVALLPLMMFAVPAVFFVTVYFAGMSLSEARSFGWVAPLGPTGSIQDALKLYHFAEVQWGQVAKQVVRWIFLCFMVAFGSSLDVAAIEVAKRASLDYNRELQMVGLSNLVSGAMGGFTGSYIFSTVSCYPPATIDLPRGTALSILFVEWLCMTL</sequence>
<dbReference type="AlphaFoldDB" id="A0AAE0FQ37"/>
<keyword evidence="3 5" id="KW-1133">Transmembrane helix</keyword>
<evidence type="ECO:0000256" key="1">
    <source>
        <dbReference type="ARBA" id="ARBA00004141"/>
    </source>
</evidence>
<dbReference type="Proteomes" id="UP001190700">
    <property type="component" value="Unassembled WGS sequence"/>
</dbReference>
<feature type="transmembrane region" description="Helical" evidence="5">
    <location>
        <begin position="109"/>
        <end position="126"/>
    </location>
</feature>
<dbReference type="GO" id="GO:0016020">
    <property type="term" value="C:membrane"/>
    <property type="evidence" value="ECO:0007669"/>
    <property type="project" value="UniProtKB-SubCell"/>
</dbReference>
<evidence type="ECO:0000313" key="7">
    <source>
        <dbReference type="EMBL" id="KAK3263697.1"/>
    </source>
</evidence>
<gene>
    <name evidence="7" type="ORF">CYMTET_27515</name>
</gene>
<keyword evidence="2 5" id="KW-0812">Transmembrane</keyword>
<feature type="transmembrane region" description="Helical" evidence="5">
    <location>
        <begin position="239"/>
        <end position="259"/>
    </location>
</feature>
<feature type="transmembrane region" description="Helical" evidence="5">
    <location>
        <begin position="271"/>
        <end position="293"/>
    </location>
</feature>
<feature type="transmembrane region" description="Helical" evidence="5">
    <location>
        <begin position="146"/>
        <end position="163"/>
    </location>
</feature>
<evidence type="ECO:0000256" key="4">
    <source>
        <dbReference type="ARBA" id="ARBA00023136"/>
    </source>
</evidence>
<organism evidence="7 8">
    <name type="scientific">Cymbomonas tetramitiformis</name>
    <dbReference type="NCBI Taxonomy" id="36881"/>
    <lineage>
        <taxon>Eukaryota</taxon>
        <taxon>Viridiplantae</taxon>
        <taxon>Chlorophyta</taxon>
        <taxon>Pyramimonadophyceae</taxon>
        <taxon>Pyramimonadales</taxon>
        <taxon>Pyramimonadaceae</taxon>
        <taxon>Cymbomonas</taxon>
    </lineage>
</organism>
<comment type="subcellular location">
    <subcellularLocation>
        <location evidence="1">Membrane</location>
        <topology evidence="1">Multi-pass membrane protein</topology>
    </subcellularLocation>
</comment>
<proteinExistence type="predicted"/>
<evidence type="ECO:0000256" key="3">
    <source>
        <dbReference type="ARBA" id="ARBA00022989"/>
    </source>
</evidence>
<accession>A0AAE0FQ37</accession>
<protein>
    <recommendedName>
        <fullName evidence="6">SLC26A/SulP transporter domain-containing protein</fullName>
    </recommendedName>
</protein>
<keyword evidence="8" id="KW-1185">Reference proteome</keyword>
<name>A0AAE0FQ37_9CHLO</name>
<reference evidence="7 8" key="1">
    <citation type="journal article" date="2015" name="Genome Biol. Evol.">
        <title>Comparative Genomics of a Bacterivorous Green Alga Reveals Evolutionary Causalities and Consequences of Phago-Mixotrophic Mode of Nutrition.</title>
        <authorList>
            <person name="Burns J.A."/>
            <person name="Paasch A."/>
            <person name="Narechania A."/>
            <person name="Kim E."/>
        </authorList>
    </citation>
    <scope>NUCLEOTIDE SEQUENCE [LARGE SCALE GENOMIC DNA]</scope>
    <source>
        <strain evidence="7 8">PLY_AMNH</strain>
    </source>
</reference>
<feature type="transmembrane region" description="Helical" evidence="5">
    <location>
        <begin position="172"/>
        <end position="193"/>
    </location>
</feature>
<evidence type="ECO:0000259" key="6">
    <source>
        <dbReference type="Pfam" id="PF00916"/>
    </source>
</evidence>
<keyword evidence="4 5" id="KW-0472">Membrane</keyword>
<evidence type="ECO:0000313" key="8">
    <source>
        <dbReference type="Proteomes" id="UP001190700"/>
    </source>
</evidence>
<evidence type="ECO:0000256" key="5">
    <source>
        <dbReference type="SAM" id="Phobius"/>
    </source>
</evidence>
<feature type="domain" description="SLC26A/SulP transporter" evidence="6">
    <location>
        <begin position="73"/>
        <end position="294"/>
    </location>
</feature>